<dbReference type="InterPro" id="IPR007487">
    <property type="entry name" value="ABC_transpt-TYRBP-like"/>
</dbReference>
<evidence type="ECO:0000313" key="2">
    <source>
        <dbReference type="EMBL" id="QBH11583.1"/>
    </source>
</evidence>
<keyword evidence="1" id="KW-0732">Signal</keyword>
<evidence type="ECO:0000313" key="3">
    <source>
        <dbReference type="EMBL" id="RAM03130.1"/>
    </source>
</evidence>
<dbReference type="EMBL" id="QLNI01000007">
    <property type="protein sequence ID" value="RAM03130.1"/>
    <property type="molecule type" value="Genomic_DNA"/>
</dbReference>
<dbReference type="PANTHER" id="PTHR35271">
    <property type="entry name" value="ABC TRANSPORTER, SUBSTRATE-BINDING LIPOPROTEIN-RELATED"/>
    <property type="match status" value="1"/>
</dbReference>
<name>A0A328FH29_9BACT</name>
<feature type="signal peptide" evidence="1">
    <location>
        <begin position="1"/>
        <end position="24"/>
    </location>
</feature>
<dbReference type="Proteomes" id="UP000248798">
    <property type="component" value="Unassembled WGS sequence"/>
</dbReference>
<dbReference type="Proteomes" id="UP000293902">
    <property type="component" value="Chromosome"/>
</dbReference>
<reference evidence="3 4" key="1">
    <citation type="submission" date="2018-06" db="EMBL/GenBank/DDBJ databases">
        <title>Complete Genome Sequence of Desulfobacter hydrogenophilus (DSM3380).</title>
        <authorList>
            <person name="Marietou A."/>
            <person name="Schreiber L."/>
            <person name="Marshall I."/>
            <person name="Jorgensen B."/>
        </authorList>
    </citation>
    <scope>NUCLEOTIDE SEQUENCE [LARGE SCALE GENOMIC DNA]</scope>
    <source>
        <strain evidence="3 4">DSM 3380</strain>
    </source>
</reference>
<proteinExistence type="predicted"/>
<dbReference type="Pfam" id="PF04392">
    <property type="entry name" value="ABC_sub_bind"/>
    <property type="match status" value="1"/>
</dbReference>
<accession>A0A328FH29</accession>
<dbReference type="RefSeq" id="WP_111954152.1">
    <property type="nucleotide sequence ID" value="NZ_CP036313.1"/>
</dbReference>
<feature type="chain" id="PRO_5030062993" evidence="1">
    <location>
        <begin position="25"/>
        <end position="387"/>
    </location>
</feature>
<sequence length="387" mass="43363">MQILKHFFCLILFFFLISSVSVMAADKGHFSIKPGTNDGKKWRIGYFEGGEYVNYQLNFLGIVRGLMDMGWMETAKIPDQSGEQTAKLWQWLVNSTNSRYIEFVKDAHYTGNWDTPLIEKMVPQIISRLNNKKDIDLIIAAGTKAGLKLATNDHTVPTLVISTTDPLTAGIIKSVADSGFDHVHARVDPYRHERQIKLFHDIIGFNKLGIAYQDTEQGRSYAALDSVKKVADERGFKIVPCFTTDEGADVKKDEESVKKCFATLGKSADAIYVTTQNGVNADSIPELVNIANKYRIPTFTQSHSEQVKYGFLMSISRANFQYVGRFYAKTMAKIFNGAKPRDIAQLFEDPPKIAINLKTAELIGYDPPVDVLSAADEIVEDIEIPKK</sequence>
<dbReference type="EMBL" id="CP036313">
    <property type="protein sequence ID" value="QBH11583.1"/>
    <property type="molecule type" value="Genomic_DNA"/>
</dbReference>
<dbReference type="AlphaFoldDB" id="A0A328FH29"/>
<keyword evidence="5" id="KW-1185">Reference proteome</keyword>
<reference evidence="2 5" key="2">
    <citation type="submission" date="2019-02" db="EMBL/GenBank/DDBJ databases">
        <title>Complete genome sequence of Desulfobacter hydrogenophilus AcRS1.</title>
        <authorList>
            <person name="Marietou A."/>
            <person name="Lund M.B."/>
            <person name="Marshall I.P.G."/>
            <person name="Schreiber L."/>
            <person name="Jorgensen B."/>
        </authorList>
    </citation>
    <scope>NUCLEOTIDE SEQUENCE [LARGE SCALE GENOMIC DNA]</scope>
    <source>
        <strain evidence="2 5">AcRS1</strain>
    </source>
</reference>
<evidence type="ECO:0000256" key="1">
    <source>
        <dbReference type="SAM" id="SignalP"/>
    </source>
</evidence>
<dbReference type="OrthoDB" id="1680494at2"/>
<protein>
    <submittedName>
        <fullName evidence="3">ABC transporter substrate-binding protein</fullName>
    </submittedName>
</protein>
<evidence type="ECO:0000313" key="5">
    <source>
        <dbReference type="Proteomes" id="UP000293902"/>
    </source>
</evidence>
<organism evidence="3 4">
    <name type="scientific">Desulfobacter hydrogenophilus</name>
    <dbReference type="NCBI Taxonomy" id="2291"/>
    <lineage>
        <taxon>Bacteria</taxon>
        <taxon>Pseudomonadati</taxon>
        <taxon>Thermodesulfobacteriota</taxon>
        <taxon>Desulfobacteria</taxon>
        <taxon>Desulfobacterales</taxon>
        <taxon>Desulfobacteraceae</taxon>
        <taxon>Desulfobacter</taxon>
    </lineage>
</organism>
<dbReference type="Gene3D" id="3.40.50.2300">
    <property type="match status" value="2"/>
</dbReference>
<evidence type="ECO:0000313" key="4">
    <source>
        <dbReference type="Proteomes" id="UP000248798"/>
    </source>
</evidence>
<dbReference type="PANTHER" id="PTHR35271:SF1">
    <property type="entry name" value="ABC TRANSPORTER, SUBSTRATE-BINDING LIPOPROTEIN"/>
    <property type="match status" value="1"/>
</dbReference>
<gene>
    <name evidence="3" type="ORF">DO021_04520</name>
    <name evidence="2" type="ORF">EYB58_00785</name>
</gene>